<protein>
    <submittedName>
        <fullName evidence="7">ABC transporter ATP-binding protein</fullName>
    </submittedName>
</protein>
<organism evidence="7 8">
    <name type="scientific">Lentzea aerocolonigenes</name>
    <name type="common">Lechevalieria aerocolonigenes</name>
    <name type="synonym">Saccharothrix aerocolonigenes</name>
    <dbReference type="NCBI Taxonomy" id="68170"/>
    <lineage>
        <taxon>Bacteria</taxon>
        <taxon>Bacillati</taxon>
        <taxon>Actinomycetota</taxon>
        <taxon>Actinomycetes</taxon>
        <taxon>Pseudonocardiales</taxon>
        <taxon>Pseudonocardiaceae</taxon>
        <taxon>Lentzea</taxon>
    </lineage>
</organism>
<dbReference type="InterPro" id="IPR050763">
    <property type="entry name" value="ABC_transporter_ATP-binding"/>
</dbReference>
<evidence type="ECO:0000256" key="1">
    <source>
        <dbReference type="ARBA" id="ARBA00004202"/>
    </source>
</evidence>
<keyword evidence="5" id="KW-0046">Antibiotic resistance</keyword>
<accession>A0A0F0GV91</accession>
<dbReference type="InterPro" id="IPR027417">
    <property type="entry name" value="P-loop_NTPase"/>
</dbReference>
<dbReference type="GO" id="GO:0005886">
    <property type="term" value="C:plasma membrane"/>
    <property type="evidence" value="ECO:0007669"/>
    <property type="project" value="UniProtKB-SubCell"/>
</dbReference>
<feature type="domain" description="ABC transporter" evidence="6">
    <location>
        <begin position="1"/>
        <end position="173"/>
    </location>
</feature>
<dbReference type="PANTHER" id="PTHR42711">
    <property type="entry name" value="ABC TRANSPORTER ATP-BINDING PROTEIN"/>
    <property type="match status" value="1"/>
</dbReference>
<dbReference type="InterPro" id="IPR003439">
    <property type="entry name" value="ABC_transporter-like_ATP-bd"/>
</dbReference>
<dbReference type="PATRIC" id="fig|68170.10.peg.5282"/>
<evidence type="ECO:0000256" key="2">
    <source>
        <dbReference type="ARBA" id="ARBA00022448"/>
    </source>
</evidence>
<evidence type="ECO:0000256" key="3">
    <source>
        <dbReference type="ARBA" id="ARBA00022741"/>
    </source>
</evidence>
<reference evidence="7 8" key="1">
    <citation type="submission" date="2015-02" db="EMBL/GenBank/DDBJ databases">
        <authorList>
            <person name="Ju K.-S."/>
            <person name="Doroghazi J.R."/>
            <person name="Metcalf W."/>
        </authorList>
    </citation>
    <scope>NUCLEOTIDE SEQUENCE [LARGE SCALE GENOMIC DNA]</scope>
    <source>
        <strain evidence="7 8">NRRL B-16140</strain>
    </source>
</reference>
<evidence type="ECO:0000256" key="4">
    <source>
        <dbReference type="ARBA" id="ARBA00022840"/>
    </source>
</evidence>
<comment type="subcellular location">
    <subcellularLocation>
        <location evidence="1">Cell membrane</location>
        <topology evidence="1">Peripheral membrane protein</topology>
    </subcellularLocation>
</comment>
<dbReference type="Gene3D" id="3.40.50.300">
    <property type="entry name" value="P-loop containing nucleotide triphosphate hydrolases"/>
    <property type="match status" value="1"/>
</dbReference>
<dbReference type="Pfam" id="PF00005">
    <property type="entry name" value="ABC_tran"/>
    <property type="match status" value="1"/>
</dbReference>
<dbReference type="EMBL" id="JYJG01000141">
    <property type="protein sequence ID" value="KJK47225.1"/>
    <property type="molecule type" value="Genomic_DNA"/>
</dbReference>
<dbReference type="GO" id="GO:0016887">
    <property type="term" value="F:ATP hydrolysis activity"/>
    <property type="evidence" value="ECO:0007669"/>
    <property type="project" value="InterPro"/>
</dbReference>
<keyword evidence="2" id="KW-0813">Transport</keyword>
<keyword evidence="8" id="KW-1185">Reference proteome</keyword>
<name>A0A0F0GV91_LENAE</name>
<evidence type="ECO:0000313" key="8">
    <source>
        <dbReference type="Proteomes" id="UP000033393"/>
    </source>
</evidence>
<dbReference type="GO" id="GO:0005524">
    <property type="term" value="F:ATP binding"/>
    <property type="evidence" value="ECO:0007669"/>
    <property type="project" value="UniProtKB-KW"/>
</dbReference>
<keyword evidence="3" id="KW-0547">Nucleotide-binding</keyword>
<evidence type="ECO:0000259" key="6">
    <source>
        <dbReference type="PROSITE" id="PS50893"/>
    </source>
</evidence>
<comment type="caution">
    <text evidence="7">The sequence shown here is derived from an EMBL/GenBank/DDBJ whole genome shotgun (WGS) entry which is preliminary data.</text>
</comment>
<evidence type="ECO:0000256" key="5">
    <source>
        <dbReference type="ARBA" id="ARBA00023251"/>
    </source>
</evidence>
<keyword evidence="4 7" id="KW-0067">ATP-binding</keyword>
<sequence>MNGWDVVTKGDEVRASVGVAGQYAAVDGLLTGLENLHLIAKLRGMRRRAARRAAEEMLARFRLELKANQLVSTYSGGTRRRVDLAAALLGNPPVVILDEPTTGLDPESRLDVWESIGGLTAAGTTVLLTTQYLEEADRLADRVTVVDHGRIVAEGTTDELKSAAGLTRLVLRLADGHSLAAAAAAVADATGSAPEVEPRIRRIAATTADGPAALAIVLSTVDKEAIVEIGVQRPTLDDVFLRLTARQEVRA</sequence>
<dbReference type="AlphaFoldDB" id="A0A0F0GV91"/>
<dbReference type="PROSITE" id="PS50893">
    <property type="entry name" value="ABC_TRANSPORTER_2"/>
    <property type="match status" value="1"/>
</dbReference>
<dbReference type="GO" id="GO:0046677">
    <property type="term" value="P:response to antibiotic"/>
    <property type="evidence" value="ECO:0007669"/>
    <property type="project" value="UniProtKB-KW"/>
</dbReference>
<dbReference type="Proteomes" id="UP000033393">
    <property type="component" value="Unassembled WGS sequence"/>
</dbReference>
<dbReference type="PANTHER" id="PTHR42711:SF19">
    <property type="entry name" value="DOXORUBICIN RESISTANCE ATP-BINDING PROTEIN DRRA"/>
    <property type="match status" value="1"/>
</dbReference>
<dbReference type="SUPFAM" id="SSF52540">
    <property type="entry name" value="P-loop containing nucleoside triphosphate hydrolases"/>
    <property type="match status" value="1"/>
</dbReference>
<evidence type="ECO:0000313" key="7">
    <source>
        <dbReference type="EMBL" id="KJK47225.1"/>
    </source>
</evidence>
<proteinExistence type="predicted"/>
<gene>
    <name evidence="7" type="ORF">UK23_21140</name>
</gene>